<sequence>MDTSSLSTPLAETLAAFDGSGTPLATPEVAAGLSVGRRGTYERLRTLADRGLIRTKKVGANARIWWRPGPPTGTVGSDTRGPVDGSARGPAPAAAASSTELTAALGAAARAGSAIAAIVDASGAESRIRRLERRCESLRAELSTTAARLGAEFVAVDAASRITWHSPDAATLLGVARADAVGWPVSEALPAGDDEDADDVVRQVMESGESVRVERPVPAAEIRIEISAFPSATGVSVYLRDVTDRVRRARALARHEAAVTATADGAFAVDADGRVTWADETFASLVDETPAALVGTALPAVVDDDRLLEVVQSVTGSDGDADPSTPVETTVTGPDDAQRIWELRAAPVDSSTTGDGERAVVVRDVTEQRDRERSLAESGARLRTLVDAIPNGTVTLVSPDLRYRTVGGTTSDAVASADELEGRRLRDVLPEAVADGVIPGYESALAGEPATSEQVFGGRTYECHHRPVRDDEGRVVSAFGIAYDVTERTRTERTLRRQAVSAGGRRRTRPTRAGRR</sequence>
<dbReference type="InterPro" id="IPR000700">
    <property type="entry name" value="PAS-assoc_C"/>
</dbReference>
<accession>A0ABD5XZP9</accession>
<feature type="compositionally biased region" description="Basic residues" evidence="2">
    <location>
        <begin position="504"/>
        <end position="516"/>
    </location>
</feature>
<feature type="region of interest" description="Disordered" evidence="2">
    <location>
        <begin position="494"/>
        <end position="516"/>
    </location>
</feature>
<gene>
    <name evidence="5" type="ORF">ACFQRB_16415</name>
</gene>
<feature type="compositionally biased region" description="Low complexity" evidence="2">
    <location>
        <begin position="84"/>
        <end position="94"/>
    </location>
</feature>
<comment type="caution">
    <text evidence="5">The sequence shown here is derived from an EMBL/GenBank/DDBJ whole genome shotgun (WGS) entry which is preliminary data.</text>
</comment>
<name>A0ABD5XZP9_9EURY</name>
<feature type="domain" description="PAS" evidence="3">
    <location>
        <begin position="138"/>
        <end position="208"/>
    </location>
</feature>
<dbReference type="InterPro" id="IPR035965">
    <property type="entry name" value="PAS-like_dom_sf"/>
</dbReference>
<dbReference type="RefSeq" id="WP_284014818.1">
    <property type="nucleotide sequence ID" value="NZ_CP126157.1"/>
</dbReference>
<keyword evidence="6" id="KW-1185">Reference proteome</keyword>
<keyword evidence="1" id="KW-0175">Coiled coil</keyword>
<evidence type="ECO:0000313" key="6">
    <source>
        <dbReference type="Proteomes" id="UP001596368"/>
    </source>
</evidence>
<dbReference type="PANTHER" id="PTHR44757">
    <property type="entry name" value="DIGUANYLATE CYCLASE DGCP"/>
    <property type="match status" value="1"/>
</dbReference>
<dbReference type="EMBL" id="JBHSZG010000002">
    <property type="protein sequence ID" value="MFC7137604.1"/>
    <property type="molecule type" value="Genomic_DNA"/>
</dbReference>
<dbReference type="GeneID" id="81123373"/>
<dbReference type="Gene3D" id="3.30.450.20">
    <property type="entry name" value="PAS domain"/>
    <property type="match status" value="3"/>
</dbReference>
<evidence type="ECO:0000256" key="2">
    <source>
        <dbReference type="SAM" id="MobiDB-lite"/>
    </source>
</evidence>
<dbReference type="SMART" id="SM00091">
    <property type="entry name" value="PAS"/>
    <property type="match status" value="3"/>
</dbReference>
<dbReference type="SUPFAM" id="SSF55785">
    <property type="entry name" value="PYP-like sensor domain (PAS domain)"/>
    <property type="match status" value="3"/>
</dbReference>
<feature type="domain" description="PAC" evidence="4">
    <location>
        <begin position="445"/>
        <end position="497"/>
    </location>
</feature>
<feature type="coiled-coil region" evidence="1">
    <location>
        <begin position="121"/>
        <end position="148"/>
    </location>
</feature>
<evidence type="ECO:0000259" key="4">
    <source>
        <dbReference type="PROSITE" id="PS50113"/>
    </source>
</evidence>
<organism evidence="5 6">
    <name type="scientific">Halobaculum litoreum</name>
    <dbReference type="NCBI Taxonomy" id="3031998"/>
    <lineage>
        <taxon>Archaea</taxon>
        <taxon>Methanobacteriati</taxon>
        <taxon>Methanobacteriota</taxon>
        <taxon>Stenosarchaea group</taxon>
        <taxon>Halobacteria</taxon>
        <taxon>Halobacteriales</taxon>
        <taxon>Haloferacaceae</taxon>
        <taxon>Halobaculum</taxon>
    </lineage>
</organism>
<dbReference type="PROSITE" id="PS50112">
    <property type="entry name" value="PAS"/>
    <property type="match status" value="2"/>
</dbReference>
<reference evidence="5 6" key="1">
    <citation type="journal article" date="2019" name="Int. J. Syst. Evol. Microbiol.">
        <title>The Global Catalogue of Microorganisms (GCM) 10K type strain sequencing project: providing services to taxonomists for standard genome sequencing and annotation.</title>
        <authorList>
            <consortium name="The Broad Institute Genomics Platform"/>
            <consortium name="The Broad Institute Genome Sequencing Center for Infectious Disease"/>
            <person name="Wu L."/>
            <person name="Ma J."/>
        </authorList>
    </citation>
    <scope>NUCLEOTIDE SEQUENCE [LARGE SCALE GENOMIC DNA]</scope>
    <source>
        <strain evidence="5 6">DT92</strain>
    </source>
</reference>
<evidence type="ECO:0000313" key="5">
    <source>
        <dbReference type="EMBL" id="MFC7137604.1"/>
    </source>
</evidence>
<dbReference type="InterPro" id="IPR052155">
    <property type="entry name" value="Biofilm_reg_signaling"/>
</dbReference>
<dbReference type="Proteomes" id="UP001596368">
    <property type="component" value="Unassembled WGS sequence"/>
</dbReference>
<evidence type="ECO:0000259" key="3">
    <source>
        <dbReference type="PROSITE" id="PS50112"/>
    </source>
</evidence>
<feature type="region of interest" description="Disordered" evidence="2">
    <location>
        <begin position="68"/>
        <end position="94"/>
    </location>
</feature>
<dbReference type="AlphaFoldDB" id="A0ABD5XZP9"/>
<evidence type="ECO:0000256" key="1">
    <source>
        <dbReference type="SAM" id="Coils"/>
    </source>
</evidence>
<proteinExistence type="predicted"/>
<dbReference type="InterPro" id="IPR013656">
    <property type="entry name" value="PAS_4"/>
</dbReference>
<dbReference type="PANTHER" id="PTHR44757:SF2">
    <property type="entry name" value="BIOFILM ARCHITECTURE MAINTENANCE PROTEIN MBAA"/>
    <property type="match status" value="1"/>
</dbReference>
<dbReference type="Pfam" id="PF08448">
    <property type="entry name" value="PAS_4"/>
    <property type="match status" value="3"/>
</dbReference>
<feature type="domain" description="PAS" evidence="3">
    <location>
        <begin position="251"/>
        <end position="312"/>
    </location>
</feature>
<protein>
    <submittedName>
        <fullName evidence="5">PAS domain-containing protein</fullName>
    </submittedName>
</protein>
<dbReference type="CDD" id="cd00130">
    <property type="entry name" value="PAS"/>
    <property type="match status" value="2"/>
</dbReference>
<dbReference type="PROSITE" id="PS50113">
    <property type="entry name" value="PAC"/>
    <property type="match status" value="1"/>
</dbReference>
<dbReference type="InterPro" id="IPR000014">
    <property type="entry name" value="PAS"/>
</dbReference>